<dbReference type="InterPro" id="IPR008629">
    <property type="entry name" value="GUN4-like"/>
</dbReference>
<dbReference type="Proteomes" id="UP000004775">
    <property type="component" value="Unassembled WGS sequence"/>
</dbReference>
<feature type="domain" description="Protein kinase" evidence="2">
    <location>
        <begin position="33"/>
        <end position="291"/>
    </location>
</feature>
<gene>
    <name evidence="3" type="ORF">MICAH_1510005</name>
</gene>
<dbReference type="Gene3D" id="1.10.510.10">
    <property type="entry name" value="Transferase(Phosphotransferase) domain 1"/>
    <property type="match status" value="1"/>
</dbReference>
<dbReference type="Gene3D" id="1.25.40.620">
    <property type="match status" value="2"/>
</dbReference>
<dbReference type="Gene3D" id="1.10.10.1770">
    <property type="entry name" value="Gun4-like"/>
    <property type="match status" value="2"/>
</dbReference>
<dbReference type="Pfam" id="PF05419">
    <property type="entry name" value="GUN4"/>
    <property type="match status" value="2"/>
</dbReference>
<dbReference type="SUPFAM" id="SSF140869">
    <property type="entry name" value="GUN4-like"/>
    <property type="match status" value="2"/>
</dbReference>
<dbReference type="InterPro" id="IPR000719">
    <property type="entry name" value="Prot_kinase_dom"/>
</dbReference>
<feature type="binding site" evidence="1">
    <location>
        <position position="64"/>
    </location>
    <ligand>
        <name>ATP</name>
        <dbReference type="ChEBI" id="CHEBI:30616"/>
    </ligand>
</feature>
<evidence type="ECO:0000256" key="1">
    <source>
        <dbReference type="PROSITE-ProRule" id="PRU10141"/>
    </source>
</evidence>
<dbReference type="SMART" id="SM00220">
    <property type="entry name" value="S_TKc"/>
    <property type="match status" value="1"/>
</dbReference>
<dbReference type="CDD" id="cd16383">
    <property type="entry name" value="GUN4"/>
    <property type="match status" value="2"/>
</dbReference>
<dbReference type="PANTHER" id="PTHR34800">
    <property type="entry name" value="TETRAPYRROLE-BINDING PROTEIN, CHLOROPLASTIC"/>
    <property type="match status" value="1"/>
</dbReference>
<dbReference type="GO" id="GO:0004672">
    <property type="term" value="F:protein kinase activity"/>
    <property type="evidence" value="ECO:0007669"/>
    <property type="project" value="InterPro"/>
</dbReference>
<dbReference type="EMBL" id="CAIO01000059">
    <property type="protein sequence ID" value="CCI21887.1"/>
    <property type="molecule type" value="Genomic_DNA"/>
</dbReference>
<proteinExistence type="predicted"/>
<dbReference type="AlphaFoldDB" id="I4HIL3"/>
<evidence type="ECO:0000313" key="4">
    <source>
        <dbReference type="Proteomes" id="UP000004775"/>
    </source>
</evidence>
<evidence type="ECO:0000313" key="3">
    <source>
        <dbReference type="EMBL" id="CCI21887.1"/>
    </source>
</evidence>
<evidence type="ECO:0000259" key="2">
    <source>
        <dbReference type="PROSITE" id="PS50011"/>
    </source>
</evidence>
<keyword evidence="1" id="KW-0547">Nucleotide-binding</keyword>
<keyword evidence="1" id="KW-0067">ATP-binding</keyword>
<accession>I4HIL3</accession>
<dbReference type="InterPro" id="IPR037215">
    <property type="entry name" value="GUN4-like_sf"/>
</dbReference>
<reference evidence="3 4" key="1">
    <citation type="submission" date="2012-04" db="EMBL/GenBank/DDBJ databases">
        <authorList>
            <person name="Genoscope - CEA"/>
        </authorList>
    </citation>
    <scope>NUCLEOTIDE SEQUENCE [LARGE SCALE GENOMIC DNA]</scope>
    <source>
        <strain evidence="3 4">9809</strain>
    </source>
</reference>
<dbReference type="CDD" id="cd14014">
    <property type="entry name" value="STKc_PknB_like"/>
    <property type="match status" value="1"/>
</dbReference>
<sequence>MSLCLNPDCSHKNTPTDKFCHKCGSQLLLRERYRALKLIGQGGFGKTFQAIDEDKPSKPYCVIKQFLPSAQGTGTLQKAAELFKEEAIRLDSLGRYPQIPELYAYFTGNDGRQYLMQEYIEGQNLEQELKQEGVFNEAKIKHLLSEILPILEFIHSKQVIHRDIKPENIIRRKSDNKLILVDFGAAKFVSPLNRSMTGTIIGSAEYIAPEQGNGKAVNASDLYSLGVTCLYLLTGISPFDLFDGGEHQWVWRQWLVNNTISNELGNILDKLIEFGTKKRYQSAPEVLQALQIKTSVSISQTTIPQTPLSIQLKSAKGIDYRNLEDLLKRQQWKEADEETANLVRKVTNRVKDWLRDEDIQKFPCEDLRTIDQLWVYYSNGKFGFSVQGQIYREIGGMEEYNERNWDIFGSLVGWQKNNSWNWQDINYSLQAPQGHLPLIRYGYKGEGSYIIYHLTSRIFVCQTSSHQIINQKQPVATIIQPPVISVPQTPPSIQLKSAKGIDYRNLEDLLKRQQWKEADQETATVMLQAANRTKQRWLREEDIDNFPCENLRTIDQLWVKYSNGKFGFSVQAKIYHDLGGTREYDDKIWNAFGDKIGWRVRVGFMKNSWIYYKDVTFDLKAPQGHLPFEKWKNNWRSLFSRMETCKM</sequence>
<dbReference type="PROSITE" id="PS00107">
    <property type="entry name" value="PROTEIN_KINASE_ATP"/>
    <property type="match status" value="1"/>
</dbReference>
<dbReference type="PANTHER" id="PTHR34800:SF1">
    <property type="entry name" value="TETRAPYRROLE-BINDING PROTEIN, CHLOROPLASTIC"/>
    <property type="match status" value="1"/>
</dbReference>
<name>I4HIL3_MICAE</name>
<protein>
    <submittedName>
        <fullName evidence="3">Genome sequencing data, contig C297 (Modular protein)</fullName>
    </submittedName>
</protein>
<dbReference type="RefSeq" id="WP_002795814.1">
    <property type="nucleotide sequence ID" value="NZ_HE973750.1"/>
</dbReference>
<dbReference type="Pfam" id="PF00069">
    <property type="entry name" value="Pkinase"/>
    <property type="match status" value="1"/>
</dbReference>
<dbReference type="Gene3D" id="3.30.200.20">
    <property type="entry name" value="Phosphorylase Kinase, domain 1"/>
    <property type="match status" value="1"/>
</dbReference>
<dbReference type="NCBIfam" id="NF045510">
    <property type="entry name" value="4Cys_prefix_kin"/>
    <property type="match status" value="1"/>
</dbReference>
<dbReference type="HOGENOM" id="CLU_000288_135_5_3"/>
<dbReference type="SUPFAM" id="SSF56112">
    <property type="entry name" value="Protein kinase-like (PK-like)"/>
    <property type="match status" value="1"/>
</dbReference>
<dbReference type="GO" id="GO:0005524">
    <property type="term" value="F:ATP binding"/>
    <property type="evidence" value="ECO:0007669"/>
    <property type="project" value="UniProtKB-UniRule"/>
</dbReference>
<dbReference type="InterPro" id="IPR011009">
    <property type="entry name" value="Kinase-like_dom_sf"/>
</dbReference>
<dbReference type="InterPro" id="IPR017441">
    <property type="entry name" value="Protein_kinase_ATP_BS"/>
</dbReference>
<dbReference type="GO" id="GO:0046906">
    <property type="term" value="F:tetrapyrrole binding"/>
    <property type="evidence" value="ECO:0007669"/>
    <property type="project" value="TreeGrafter"/>
</dbReference>
<organism evidence="3 4">
    <name type="scientific">Microcystis aeruginosa PCC 9809</name>
    <dbReference type="NCBI Taxonomy" id="1160285"/>
    <lineage>
        <taxon>Bacteria</taxon>
        <taxon>Bacillati</taxon>
        <taxon>Cyanobacteriota</taxon>
        <taxon>Cyanophyceae</taxon>
        <taxon>Oscillatoriophycideae</taxon>
        <taxon>Chroococcales</taxon>
        <taxon>Microcystaceae</taxon>
        <taxon>Microcystis</taxon>
    </lineage>
</organism>
<comment type="caution">
    <text evidence="3">The sequence shown here is derived from an EMBL/GenBank/DDBJ whole genome shotgun (WGS) entry which is preliminary data.</text>
</comment>
<dbReference type="PROSITE" id="PS50011">
    <property type="entry name" value="PROTEIN_KINASE_DOM"/>
    <property type="match status" value="1"/>
</dbReference>